<dbReference type="VEuPathDB" id="FungiDB:P175DRAFT_0516334"/>
<dbReference type="GO" id="GO:0000981">
    <property type="term" value="F:DNA-binding transcription factor activity, RNA polymerase II-specific"/>
    <property type="evidence" value="ECO:0007669"/>
    <property type="project" value="InterPro"/>
</dbReference>
<keyword evidence="8 12" id="KW-0472">Membrane</keyword>
<dbReference type="GO" id="GO:0015250">
    <property type="term" value="F:water channel activity"/>
    <property type="evidence" value="ECO:0007669"/>
    <property type="project" value="TreeGrafter"/>
</dbReference>
<keyword evidence="15" id="KW-1185">Reference proteome</keyword>
<keyword evidence="4 12" id="KW-0812">Transmembrane</keyword>
<proteinExistence type="inferred from homology"/>
<comment type="caution">
    <text evidence="14">The sequence shown here is derived from an EMBL/GenBank/DDBJ whole genome shotgun (WGS) entry which is preliminary data.</text>
</comment>
<evidence type="ECO:0000256" key="3">
    <source>
        <dbReference type="ARBA" id="ARBA00022448"/>
    </source>
</evidence>
<keyword evidence="9" id="KW-0804">Transcription</keyword>
<dbReference type="GO" id="GO:0008270">
    <property type="term" value="F:zinc ion binding"/>
    <property type="evidence" value="ECO:0007669"/>
    <property type="project" value="InterPro"/>
</dbReference>
<keyword evidence="7" id="KW-0238">DNA-binding</keyword>
<dbReference type="InterPro" id="IPR050363">
    <property type="entry name" value="MIP/Aquaporin"/>
</dbReference>
<keyword evidence="3" id="KW-0813">Transport</keyword>
<dbReference type="VEuPathDB" id="FungiDB:P175DRAFT_0124054"/>
<feature type="region of interest" description="Disordered" evidence="11">
    <location>
        <begin position="16"/>
        <end position="39"/>
    </location>
</feature>
<dbReference type="InterPro" id="IPR021858">
    <property type="entry name" value="Fun_TF"/>
</dbReference>
<evidence type="ECO:0000256" key="4">
    <source>
        <dbReference type="ARBA" id="ARBA00022692"/>
    </source>
</evidence>
<evidence type="ECO:0000313" key="14">
    <source>
        <dbReference type="EMBL" id="KKK25186.1"/>
    </source>
</evidence>
<dbReference type="InterPro" id="IPR001138">
    <property type="entry name" value="Zn2Cys6_DnaBD"/>
</dbReference>
<feature type="domain" description="Zn(2)-C6 fungal-type" evidence="13">
    <location>
        <begin position="40"/>
        <end position="70"/>
    </location>
</feature>
<keyword evidence="5 12" id="KW-1133">Transmembrane helix</keyword>
<dbReference type="Pfam" id="PF00230">
    <property type="entry name" value="MIP"/>
    <property type="match status" value="1"/>
</dbReference>
<dbReference type="InterPro" id="IPR023271">
    <property type="entry name" value="Aquaporin-like"/>
</dbReference>
<evidence type="ECO:0000259" key="13">
    <source>
        <dbReference type="PROSITE" id="PS50048"/>
    </source>
</evidence>
<evidence type="ECO:0000256" key="5">
    <source>
        <dbReference type="ARBA" id="ARBA00022989"/>
    </source>
</evidence>
<evidence type="ECO:0000256" key="1">
    <source>
        <dbReference type="ARBA" id="ARBA00004141"/>
    </source>
</evidence>
<dbReference type="PRINTS" id="PR00783">
    <property type="entry name" value="MINTRINSICP"/>
</dbReference>
<evidence type="ECO:0000256" key="10">
    <source>
        <dbReference type="ARBA" id="ARBA00023242"/>
    </source>
</evidence>
<comment type="subcellular location">
    <subcellularLocation>
        <location evidence="1">Membrane</location>
        <topology evidence="1">Multi-pass membrane protein</topology>
    </subcellularLocation>
</comment>
<name>A0A0F8VPS8_9EURO</name>
<evidence type="ECO:0000256" key="7">
    <source>
        <dbReference type="ARBA" id="ARBA00023125"/>
    </source>
</evidence>
<evidence type="ECO:0000256" key="9">
    <source>
        <dbReference type="ARBA" id="ARBA00023163"/>
    </source>
</evidence>
<dbReference type="SUPFAM" id="SSF81338">
    <property type="entry name" value="Aquaporin-like"/>
    <property type="match status" value="1"/>
</dbReference>
<dbReference type="EMBL" id="JYKN01000232">
    <property type="protein sequence ID" value="KKK25186.1"/>
    <property type="molecule type" value="Genomic_DNA"/>
</dbReference>
<evidence type="ECO:0000313" key="15">
    <source>
        <dbReference type="Proteomes" id="UP000034947"/>
    </source>
</evidence>
<dbReference type="Gene3D" id="1.20.1080.10">
    <property type="entry name" value="Glycerol uptake facilitator protein"/>
    <property type="match status" value="1"/>
</dbReference>
<accession>A0A0F8VPS8</accession>
<dbReference type="OrthoDB" id="3031538at2759"/>
<evidence type="ECO:0000256" key="6">
    <source>
        <dbReference type="ARBA" id="ARBA00023015"/>
    </source>
</evidence>
<dbReference type="GO" id="GO:0015254">
    <property type="term" value="F:glycerol channel activity"/>
    <property type="evidence" value="ECO:0007669"/>
    <property type="project" value="TreeGrafter"/>
</dbReference>
<evidence type="ECO:0000256" key="12">
    <source>
        <dbReference type="SAM" id="Phobius"/>
    </source>
</evidence>
<dbReference type="GO" id="GO:0005886">
    <property type="term" value="C:plasma membrane"/>
    <property type="evidence" value="ECO:0007669"/>
    <property type="project" value="TreeGrafter"/>
</dbReference>
<dbReference type="InterPro" id="IPR000425">
    <property type="entry name" value="MIP"/>
</dbReference>
<dbReference type="PROSITE" id="PS00463">
    <property type="entry name" value="ZN2_CY6_FUNGAL_1"/>
    <property type="match status" value="1"/>
</dbReference>
<dbReference type="GO" id="GO:0003677">
    <property type="term" value="F:DNA binding"/>
    <property type="evidence" value="ECO:0007669"/>
    <property type="project" value="UniProtKB-KW"/>
</dbReference>
<dbReference type="PROSITE" id="PS50048">
    <property type="entry name" value="ZN2_CY6_FUNGAL_2"/>
    <property type="match status" value="1"/>
</dbReference>
<sequence length="700" mass="78482">MVASKLRVRFAPIKFHNTPAPNSIDQPEPKQRSRERSRQGCRECRAHRVKCDETYPVCRRCERRGFICRSVPRLTQWQVEVPCMLLALGDIVNKRLMQHWFEKTSQMMAIDPNENSLSFLMTRYFAESPSLLHICQSFSASHESYFPCRGPIIALEERGKALQKFRQDLEISEKSCTEAAFFTTILLACSSYWVEHDVMDFGHAHFVGARTILERLLELRQSASEISQSTQFMVGVYLFWDMATSFLVHSSEQTPLGTPLMADAVQRIGTSYHPMYGYCTEILYLLGIVGRYYRKVLDTGRRDPFLEVELETKLLLWSAPKHSNQPISLLAEAYRKQGLLMISLARAHIPLLDRDLTESEGRSVIVQHARDTLAYLMKVPSTSWSLNFQSIPLIIAGSELTEEEVSLRQWVQERLRVIYSLNRCPAFKPYLAEFLGTALLIVIGDGVVAQCLLSDYQYGTWLSINLAWASAVCLSCYLSDPSPTINPAVTLCLAIVRPSAGQWKRIPAKLAAQFLGGFVGAAIVYINYRSAIHAWDPEYTIPGGSILSPRGHHSAGIFSTYPAAVFESNWEAAFSEMLGAAVLMFGSLSISDPGNAHRFPAPQMSLFVLLLMIGAALGWQTGYAINPARDFGPRLFSAIIYGREVFTAANYYFLVPLFAPIVGCIIGATTYDAMLFEGDGSWIADTLDKAEGRGSLRLEE</sequence>
<feature type="transmembrane region" description="Helical" evidence="12">
    <location>
        <begin position="604"/>
        <end position="625"/>
    </location>
</feature>
<feature type="transmembrane region" description="Helical" evidence="12">
    <location>
        <begin position="651"/>
        <end position="671"/>
    </location>
</feature>
<evidence type="ECO:0000256" key="11">
    <source>
        <dbReference type="SAM" id="MobiDB-lite"/>
    </source>
</evidence>
<reference evidence="14 15" key="1">
    <citation type="submission" date="2015-02" db="EMBL/GenBank/DDBJ databases">
        <title>Draft Genome Sequences of Two Closely-Related Aflatoxigenic Aspergillus Species Obtained from the Cote d'Ivoire.</title>
        <authorList>
            <person name="Moore G.G."/>
            <person name="Beltz S.B."/>
            <person name="Mack B.M."/>
        </authorList>
    </citation>
    <scope>NUCLEOTIDE SEQUENCE [LARGE SCALE GENOMIC DNA]</scope>
    <source>
        <strain evidence="14 15">SRRC1432</strain>
    </source>
</reference>
<dbReference type="SMART" id="SM00066">
    <property type="entry name" value="GAL4"/>
    <property type="match status" value="1"/>
</dbReference>
<evidence type="ECO:0000256" key="8">
    <source>
        <dbReference type="ARBA" id="ARBA00023136"/>
    </source>
</evidence>
<keyword evidence="10" id="KW-0539">Nucleus</keyword>
<dbReference type="PANTHER" id="PTHR43829">
    <property type="entry name" value="AQUAPORIN OR AQUAGLYCEROPORIN RELATED"/>
    <property type="match status" value="1"/>
</dbReference>
<dbReference type="SUPFAM" id="SSF57701">
    <property type="entry name" value="Zn2/Cys6 DNA-binding domain"/>
    <property type="match status" value="1"/>
</dbReference>
<dbReference type="CDD" id="cd00067">
    <property type="entry name" value="GAL4"/>
    <property type="match status" value="1"/>
</dbReference>
<evidence type="ECO:0000256" key="2">
    <source>
        <dbReference type="ARBA" id="ARBA00006175"/>
    </source>
</evidence>
<dbReference type="Pfam" id="PF11951">
    <property type="entry name" value="Fungal_trans_2"/>
    <property type="match status" value="1"/>
</dbReference>
<feature type="compositionally biased region" description="Basic and acidic residues" evidence="11">
    <location>
        <begin position="27"/>
        <end position="39"/>
    </location>
</feature>
<dbReference type="InterPro" id="IPR036864">
    <property type="entry name" value="Zn2-C6_fun-type_DNA-bd_sf"/>
</dbReference>
<dbReference type="PANTHER" id="PTHR43829:SF9">
    <property type="entry name" value="AQUAPORIN-9"/>
    <property type="match status" value="1"/>
</dbReference>
<comment type="similarity">
    <text evidence="2">Belongs to the MIP/aquaporin (TC 1.A.8) family.</text>
</comment>
<organism evidence="14 15">
    <name type="scientific">Aspergillus ochraceoroseus</name>
    <dbReference type="NCBI Taxonomy" id="138278"/>
    <lineage>
        <taxon>Eukaryota</taxon>
        <taxon>Fungi</taxon>
        <taxon>Dikarya</taxon>
        <taxon>Ascomycota</taxon>
        <taxon>Pezizomycotina</taxon>
        <taxon>Eurotiomycetes</taxon>
        <taxon>Eurotiomycetidae</taxon>
        <taxon>Eurotiales</taxon>
        <taxon>Aspergillaceae</taxon>
        <taxon>Aspergillus</taxon>
        <taxon>Aspergillus subgen. Nidulantes</taxon>
    </lineage>
</organism>
<gene>
    <name evidence="14" type="ORF">AOCH_007208</name>
</gene>
<dbReference type="Pfam" id="PF00172">
    <property type="entry name" value="Zn_clus"/>
    <property type="match status" value="1"/>
</dbReference>
<dbReference type="Proteomes" id="UP000034947">
    <property type="component" value="Unassembled WGS sequence"/>
</dbReference>
<keyword evidence="6" id="KW-0805">Transcription regulation</keyword>
<dbReference type="Gene3D" id="4.10.240.10">
    <property type="entry name" value="Zn(2)-C6 fungal-type DNA-binding domain"/>
    <property type="match status" value="1"/>
</dbReference>
<protein>
    <recommendedName>
        <fullName evidence="13">Zn(2)-C6 fungal-type domain-containing protein</fullName>
    </recommendedName>
</protein>
<dbReference type="AlphaFoldDB" id="A0A0F8VPS8"/>